<dbReference type="GO" id="GO:0006355">
    <property type="term" value="P:regulation of DNA-templated transcription"/>
    <property type="evidence" value="ECO:0007669"/>
    <property type="project" value="TreeGrafter"/>
</dbReference>
<dbReference type="FunCoup" id="A0A1V8TNG3">
    <property type="interactions" value="1076"/>
</dbReference>
<dbReference type="InterPro" id="IPR018359">
    <property type="entry name" value="Bromodomain_CS"/>
</dbReference>
<feature type="compositionally biased region" description="Basic and acidic residues" evidence="3">
    <location>
        <begin position="221"/>
        <end position="242"/>
    </location>
</feature>
<dbReference type="InterPro" id="IPR001487">
    <property type="entry name" value="Bromodomain"/>
</dbReference>
<dbReference type="Pfam" id="PF17035">
    <property type="entry name" value="BET"/>
    <property type="match status" value="1"/>
</dbReference>
<evidence type="ECO:0000256" key="3">
    <source>
        <dbReference type="SAM" id="MobiDB-lite"/>
    </source>
</evidence>
<dbReference type="PROSITE" id="PS50014">
    <property type="entry name" value="BROMODOMAIN_2"/>
    <property type="match status" value="2"/>
</dbReference>
<dbReference type="AlphaFoldDB" id="A0A1V8TNG3"/>
<feature type="region of interest" description="Disordered" evidence="3">
    <location>
        <begin position="1"/>
        <end position="70"/>
    </location>
</feature>
<feature type="domain" description="Bromo" evidence="4">
    <location>
        <begin position="503"/>
        <end position="575"/>
    </location>
</feature>
<dbReference type="GO" id="GO:0000785">
    <property type="term" value="C:chromatin"/>
    <property type="evidence" value="ECO:0007669"/>
    <property type="project" value="TreeGrafter"/>
</dbReference>
<evidence type="ECO:0000259" key="4">
    <source>
        <dbReference type="PROSITE" id="PS50014"/>
    </source>
</evidence>
<dbReference type="InterPro" id="IPR027353">
    <property type="entry name" value="NET_dom"/>
</dbReference>
<dbReference type="Gene3D" id="1.20.1270.220">
    <property type="match status" value="1"/>
</dbReference>
<comment type="caution">
    <text evidence="6">The sequence shown here is derived from an EMBL/GenBank/DDBJ whole genome shotgun (WGS) entry which is preliminary data.</text>
</comment>
<feature type="compositionally biased region" description="Polar residues" evidence="3">
    <location>
        <begin position="200"/>
        <end position="209"/>
    </location>
</feature>
<feature type="compositionally biased region" description="Polar residues" evidence="3">
    <location>
        <begin position="440"/>
        <end position="451"/>
    </location>
</feature>
<feature type="compositionally biased region" description="Polar residues" evidence="3">
    <location>
        <begin position="835"/>
        <end position="855"/>
    </location>
</feature>
<feature type="domain" description="NET" evidence="5">
    <location>
        <begin position="696"/>
        <end position="777"/>
    </location>
</feature>
<evidence type="ECO:0000256" key="2">
    <source>
        <dbReference type="PROSITE-ProRule" id="PRU00035"/>
    </source>
</evidence>
<dbReference type="PROSITE" id="PS51525">
    <property type="entry name" value="NET"/>
    <property type="match status" value="1"/>
</dbReference>
<dbReference type="PANTHER" id="PTHR22880">
    <property type="entry name" value="FALZ-RELATED BROMODOMAIN-CONTAINING PROTEINS"/>
    <property type="match status" value="1"/>
</dbReference>
<dbReference type="InParanoid" id="A0A1V8TNG3"/>
<dbReference type="OrthoDB" id="784962at2759"/>
<evidence type="ECO:0008006" key="8">
    <source>
        <dbReference type="Google" id="ProtNLM"/>
    </source>
</evidence>
<feature type="domain" description="Bromo" evidence="4">
    <location>
        <begin position="310"/>
        <end position="382"/>
    </location>
</feature>
<feature type="region of interest" description="Disordered" evidence="3">
    <location>
        <begin position="771"/>
        <end position="871"/>
    </location>
</feature>
<dbReference type="Proteomes" id="UP000192596">
    <property type="component" value="Unassembled WGS sequence"/>
</dbReference>
<keyword evidence="7" id="KW-1185">Reference proteome</keyword>
<dbReference type="PANTHER" id="PTHR22880:SF225">
    <property type="entry name" value="BROMODOMAIN-CONTAINING PROTEIN BET-1-RELATED"/>
    <property type="match status" value="1"/>
</dbReference>
<feature type="region of interest" description="Disordered" evidence="3">
    <location>
        <begin position="144"/>
        <end position="242"/>
    </location>
</feature>
<feature type="compositionally biased region" description="Acidic residues" evidence="3">
    <location>
        <begin position="860"/>
        <end position="871"/>
    </location>
</feature>
<dbReference type="SUPFAM" id="SSF47370">
    <property type="entry name" value="Bromodomain"/>
    <property type="match status" value="2"/>
</dbReference>
<dbReference type="Pfam" id="PF00439">
    <property type="entry name" value="Bromodomain"/>
    <property type="match status" value="2"/>
</dbReference>
<gene>
    <name evidence="6" type="ORF">B0A48_02308</name>
</gene>
<feature type="region of interest" description="Disordered" evidence="3">
    <location>
        <begin position="667"/>
        <end position="708"/>
    </location>
</feature>
<feature type="compositionally biased region" description="Basic and acidic residues" evidence="3">
    <location>
        <begin position="818"/>
        <end position="833"/>
    </location>
</feature>
<feature type="compositionally biased region" description="Low complexity" evidence="3">
    <location>
        <begin position="687"/>
        <end position="697"/>
    </location>
</feature>
<dbReference type="InterPro" id="IPR050935">
    <property type="entry name" value="Bromo_chromatin_reader"/>
</dbReference>
<sequence length="871" mass="94034">MASDLAQGAAVPQLDGADALPPPQTDVPQTNGSHDTMHQQITPPNQDAFMENGSISHTKEATLNLKEPASLPDAPVVESVALEDHSTGIAPVTDFIPANAPSLDNATPDPSAPMGDVVAEVDGVVHDQVGASVDEVAAAAPPASIAEPTLPGSLPTAPESLDAKLPPSAESAMSNGSADAVEATSDADARPDITPVDSVAQDTVSSSLVRNRDEFEEDAEPVAKRAKLEDSNDEKPHVPEHSIEPAASVEAVDTTMEDAPLASPQPEVPSTETAVPAPAETATTNAAKYSTAPVTLPQKNFLLDKLKNNKKTKHAMFFLEPVDPVKLNIPTYHDIVKHPMDLGTLETKLKNGEYPSVQAFADDFHLIVDNCRTFNGETHAVTVAAKNMLAYFDRFMGSVPPANLSSLPKQVKKQSPVPKAAPPRRETRPPPPPPAPPVSRSESFALQSDGTPQIRRDSQTKRPARAIKPPPNRELTYAKPRRKEHMLELKFCEFVLEELRNPVKSPNNHIFLAPVDPVALNIPHYRQIVKDPMDLATMGQKLKQGQYSKAREFKNDFDLMIENCLKFNPVGNPVRDIGIEFRRVFEALWLQKDKWERNNKPKPSGSSGSGGGGDSDADEDEEEDEEDEDDAPDDGDAKTIAALSKQLATLQNQLGLMVEKKGAKAAKAKTGAAKSHKKKPPVPAFKPAPAKSSSAPKAKPKKLKPVTYEEKQEISSAVEQMNESQIETLTGIITTNCKKYANMGAEMELEIDDLPDDVQRLLLKHVRSIFGRRTTTRMSSPDDIAAVDDDDFEPSERVGRGGVGGSSGNKRKKHKPMGKREQQASIDQLKDKLNAFNQPIGSESQSPASYGNQAQGGETSGDEPSDESEEE</sequence>
<dbReference type="EMBL" id="NAJO01000004">
    <property type="protein sequence ID" value="OQO12844.1"/>
    <property type="molecule type" value="Genomic_DNA"/>
</dbReference>
<dbReference type="Gene3D" id="1.20.920.10">
    <property type="entry name" value="Bromodomain-like"/>
    <property type="match status" value="2"/>
</dbReference>
<accession>A0A1V8TNG3</accession>
<dbReference type="SMART" id="SM00297">
    <property type="entry name" value="BROMO"/>
    <property type="match status" value="2"/>
</dbReference>
<reference evidence="7" key="1">
    <citation type="submission" date="2017-03" db="EMBL/GenBank/DDBJ databases">
        <title>Genomes of endolithic fungi from Antarctica.</title>
        <authorList>
            <person name="Coleine C."/>
            <person name="Masonjones S."/>
            <person name="Stajich J.E."/>
        </authorList>
    </citation>
    <scope>NUCLEOTIDE SEQUENCE [LARGE SCALE GENOMIC DNA]</scope>
    <source>
        <strain evidence="7">CCFEE 5527</strain>
    </source>
</reference>
<feature type="compositionally biased region" description="Polar residues" evidence="3">
    <location>
        <begin position="26"/>
        <end position="45"/>
    </location>
</feature>
<dbReference type="GO" id="GO:0005634">
    <property type="term" value="C:nucleus"/>
    <property type="evidence" value="ECO:0007669"/>
    <property type="project" value="TreeGrafter"/>
</dbReference>
<feature type="region of interest" description="Disordered" evidence="3">
    <location>
        <begin position="596"/>
        <end position="636"/>
    </location>
</feature>
<evidence type="ECO:0000256" key="1">
    <source>
        <dbReference type="ARBA" id="ARBA00023117"/>
    </source>
</evidence>
<dbReference type="InterPro" id="IPR038336">
    <property type="entry name" value="NET_sf"/>
</dbReference>
<proteinExistence type="predicted"/>
<dbReference type="PRINTS" id="PR00503">
    <property type="entry name" value="BROMODOMAIN"/>
</dbReference>
<dbReference type="InterPro" id="IPR036427">
    <property type="entry name" value="Bromodomain-like_sf"/>
</dbReference>
<dbReference type="GO" id="GO:0006338">
    <property type="term" value="P:chromatin remodeling"/>
    <property type="evidence" value="ECO:0007669"/>
    <property type="project" value="TreeGrafter"/>
</dbReference>
<feature type="region of interest" description="Disordered" evidence="3">
    <location>
        <begin position="403"/>
        <end position="478"/>
    </location>
</feature>
<keyword evidence="1 2" id="KW-0103">Bromodomain</keyword>
<dbReference type="PROSITE" id="PS00633">
    <property type="entry name" value="BROMODOMAIN_1"/>
    <property type="match status" value="1"/>
</dbReference>
<evidence type="ECO:0000259" key="5">
    <source>
        <dbReference type="PROSITE" id="PS51525"/>
    </source>
</evidence>
<dbReference type="STRING" id="1507870.A0A1V8TNG3"/>
<name>A0A1V8TNG3_9PEZI</name>
<evidence type="ECO:0000313" key="7">
    <source>
        <dbReference type="Proteomes" id="UP000192596"/>
    </source>
</evidence>
<organism evidence="6 7">
    <name type="scientific">Cryoendolithus antarcticus</name>
    <dbReference type="NCBI Taxonomy" id="1507870"/>
    <lineage>
        <taxon>Eukaryota</taxon>
        <taxon>Fungi</taxon>
        <taxon>Dikarya</taxon>
        <taxon>Ascomycota</taxon>
        <taxon>Pezizomycotina</taxon>
        <taxon>Dothideomycetes</taxon>
        <taxon>Dothideomycetidae</taxon>
        <taxon>Cladosporiales</taxon>
        <taxon>Cladosporiaceae</taxon>
        <taxon>Cryoendolithus</taxon>
    </lineage>
</organism>
<feature type="compositionally biased region" description="Acidic residues" evidence="3">
    <location>
        <begin position="615"/>
        <end position="634"/>
    </location>
</feature>
<evidence type="ECO:0000313" key="6">
    <source>
        <dbReference type="EMBL" id="OQO12844.1"/>
    </source>
</evidence>
<protein>
    <recommendedName>
        <fullName evidence="8">Bromodomain-containing protein</fullName>
    </recommendedName>
</protein>